<evidence type="ECO:0000256" key="3">
    <source>
        <dbReference type="ARBA" id="ARBA00022448"/>
    </source>
</evidence>
<reference evidence="10" key="1">
    <citation type="submission" date="2016-10" db="EMBL/GenBank/DDBJ databases">
        <title>Sequence of Gallionella enrichment culture.</title>
        <authorList>
            <person name="Poehlein A."/>
            <person name="Muehling M."/>
            <person name="Daniel R."/>
        </authorList>
    </citation>
    <scope>NUCLEOTIDE SEQUENCE</scope>
</reference>
<accession>A0A1J5PZX6</accession>
<dbReference type="PANTHER" id="PTHR30294:SF29">
    <property type="entry name" value="MULTIDRUG ABC TRANSPORTER PERMEASE YBHS-RELATED"/>
    <property type="match status" value="1"/>
</dbReference>
<evidence type="ECO:0000256" key="2">
    <source>
        <dbReference type="ARBA" id="ARBA00007783"/>
    </source>
</evidence>
<sequence>MNRMLAIIERELRKFFRSPALMLAAMVFPLVQLVILGNAFGGKITGARMGVVDYDGGPQALRVREAFDSIAANVKTFKAIPYASDKQAAEDVRAGRLDAAVIIPPQFSRQVYAGLNPRLGLVVDNSDQFLSSSLESKMQEVVAALNQPQTLPRVVQSLSLDIVELYPFIDYMKYLLPGSITLAMFVSVMIGGGLLYIDDKARGVHEGFLVTPITKLELVFGLVASGAIKAVMAGLVITVLGSLISGLGVIFHPVILVQLLLMIGATSFAFNAMMFLMMVRIEDPLVPRAMFGILNTLLFFPSGAIYPVHAFPAWLRVLATVDPFTYAVHGFKSALLKQAGFLPKPGRYPALSLDGDEKLYLWAMAALAFVDEKGMNHHLEPVQQMVRAALQRLHDEDPALYQEVQRRIPMLHLGGEEQLAEGVQRILEYAAGHTLMVELTYLPPAAHRTQLRRVSPRAIQEDHLLAFCHLHQEEMAFRLTRIQGVKLLNERGWTPSNHSQAG</sequence>
<feature type="transmembrane region" description="Helical" evidence="8">
    <location>
        <begin position="289"/>
        <end position="308"/>
    </location>
</feature>
<dbReference type="Gene3D" id="3.40.1710.10">
    <property type="entry name" value="abc type-2 transporter like domain"/>
    <property type="match status" value="1"/>
</dbReference>
<dbReference type="PANTHER" id="PTHR30294">
    <property type="entry name" value="MEMBRANE COMPONENT OF ABC TRANSPORTER YHHJ-RELATED"/>
    <property type="match status" value="1"/>
</dbReference>
<evidence type="ECO:0000313" key="10">
    <source>
        <dbReference type="EMBL" id="OIQ76536.1"/>
    </source>
</evidence>
<dbReference type="Pfam" id="PF12698">
    <property type="entry name" value="ABC2_membrane_3"/>
    <property type="match status" value="1"/>
</dbReference>
<keyword evidence="4" id="KW-1003">Cell membrane</keyword>
<dbReference type="PROSITE" id="PS51012">
    <property type="entry name" value="ABC_TM2"/>
    <property type="match status" value="1"/>
</dbReference>
<keyword evidence="5 8" id="KW-0812">Transmembrane</keyword>
<evidence type="ECO:0000256" key="7">
    <source>
        <dbReference type="ARBA" id="ARBA00023136"/>
    </source>
</evidence>
<proteinExistence type="inferred from homology"/>
<comment type="similarity">
    <text evidence="2">Belongs to the ABC-2 integral membrane protein family.</text>
</comment>
<keyword evidence="3" id="KW-0813">Transport</keyword>
<dbReference type="InterPro" id="IPR013525">
    <property type="entry name" value="ABC2_TM"/>
</dbReference>
<evidence type="ECO:0000256" key="4">
    <source>
        <dbReference type="ARBA" id="ARBA00022475"/>
    </source>
</evidence>
<name>A0A1J5PZX6_9ZZZZ</name>
<dbReference type="PROSITE" id="PS52050">
    <property type="entry name" value="WYL"/>
    <property type="match status" value="1"/>
</dbReference>
<feature type="transmembrane region" description="Helical" evidence="8">
    <location>
        <begin position="20"/>
        <end position="40"/>
    </location>
</feature>
<evidence type="ECO:0000256" key="1">
    <source>
        <dbReference type="ARBA" id="ARBA00004651"/>
    </source>
</evidence>
<evidence type="ECO:0000256" key="5">
    <source>
        <dbReference type="ARBA" id="ARBA00022692"/>
    </source>
</evidence>
<evidence type="ECO:0000256" key="8">
    <source>
        <dbReference type="SAM" id="Phobius"/>
    </source>
</evidence>
<comment type="subcellular location">
    <subcellularLocation>
        <location evidence="1">Cell membrane</location>
        <topology evidence="1">Multi-pass membrane protein</topology>
    </subcellularLocation>
</comment>
<gene>
    <name evidence="10" type="primary">ybhR_21</name>
    <name evidence="10" type="ORF">GALL_417810</name>
</gene>
<dbReference type="GO" id="GO:0140359">
    <property type="term" value="F:ABC-type transporter activity"/>
    <property type="evidence" value="ECO:0007669"/>
    <property type="project" value="InterPro"/>
</dbReference>
<dbReference type="AlphaFoldDB" id="A0A1J5PZX6"/>
<dbReference type="GO" id="GO:0005886">
    <property type="term" value="C:plasma membrane"/>
    <property type="evidence" value="ECO:0007669"/>
    <property type="project" value="UniProtKB-SubCell"/>
</dbReference>
<comment type="caution">
    <text evidence="10">The sequence shown here is derived from an EMBL/GenBank/DDBJ whole genome shotgun (WGS) entry which is preliminary data.</text>
</comment>
<dbReference type="InterPro" id="IPR047817">
    <property type="entry name" value="ABC2_TM_bact-type"/>
</dbReference>
<feature type="transmembrane region" description="Helical" evidence="8">
    <location>
        <begin position="250"/>
        <end position="277"/>
    </location>
</feature>
<protein>
    <submittedName>
        <fullName evidence="10">Inner membrane transport permease YbhR</fullName>
    </submittedName>
</protein>
<feature type="transmembrane region" description="Helical" evidence="8">
    <location>
        <begin position="218"/>
        <end position="244"/>
    </location>
</feature>
<feature type="transmembrane region" description="Helical" evidence="8">
    <location>
        <begin position="174"/>
        <end position="197"/>
    </location>
</feature>
<keyword evidence="6 8" id="KW-1133">Transmembrane helix</keyword>
<feature type="domain" description="ABC transmembrane type-2" evidence="9">
    <location>
        <begin position="139"/>
        <end position="372"/>
    </location>
</feature>
<organism evidence="10">
    <name type="scientific">mine drainage metagenome</name>
    <dbReference type="NCBI Taxonomy" id="410659"/>
    <lineage>
        <taxon>unclassified sequences</taxon>
        <taxon>metagenomes</taxon>
        <taxon>ecological metagenomes</taxon>
    </lineage>
</organism>
<evidence type="ECO:0000256" key="6">
    <source>
        <dbReference type="ARBA" id="ARBA00022989"/>
    </source>
</evidence>
<dbReference type="EMBL" id="MLJW01001841">
    <property type="protein sequence ID" value="OIQ76536.1"/>
    <property type="molecule type" value="Genomic_DNA"/>
</dbReference>
<keyword evidence="7 8" id="KW-0472">Membrane</keyword>
<evidence type="ECO:0000259" key="9">
    <source>
        <dbReference type="PROSITE" id="PS51012"/>
    </source>
</evidence>
<dbReference type="InterPro" id="IPR051449">
    <property type="entry name" value="ABC-2_transporter_component"/>
</dbReference>